<evidence type="ECO:0000313" key="8">
    <source>
        <dbReference type="Proteomes" id="UP000189701"/>
    </source>
</evidence>
<accession>A0A1U7WK55</accession>
<proteinExistence type="inferred from homology"/>
<evidence type="ECO:0000256" key="2">
    <source>
        <dbReference type="ARBA" id="ARBA00006722"/>
    </source>
</evidence>
<dbReference type="GO" id="GO:0050832">
    <property type="term" value="P:defense response to fungus"/>
    <property type="evidence" value="ECO:0007669"/>
    <property type="project" value="UniProtKB-KW"/>
</dbReference>
<keyword evidence="3" id="KW-0964">Secreted</keyword>
<dbReference type="AlphaFoldDB" id="A0A1U7WK55"/>
<keyword evidence="8" id="KW-1185">Reference proteome</keyword>
<reference evidence="9" key="2">
    <citation type="submission" date="2025-08" db="UniProtKB">
        <authorList>
            <consortium name="RefSeq"/>
        </authorList>
    </citation>
    <scope>IDENTIFICATION</scope>
    <source>
        <tissue evidence="9">Leaf</tissue>
    </source>
</reference>
<dbReference type="GO" id="GO:0031640">
    <property type="term" value="P:killing of cells of another organism"/>
    <property type="evidence" value="ECO:0007669"/>
    <property type="project" value="UniProtKB-KW"/>
</dbReference>
<sequence>MVPRSQRARVNGHRIREDLRSMATAFARLIPRSRRGRGIPGSPRNNGVRITYDNPEDDDKCWTFCVSDCELGGACKLEGNKHVCHCKCA</sequence>
<evidence type="ECO:0000313" key="9">
    <source>
        <dbReference type="RefSeq" id="XP_009778938.1"/>
    </source>
</evidence>
<dbReference type="RefSeq" id="XP_009778938.1">
    <property type="nucleotide sequence ID" value="XM_009780636.1"/>
</dbReference>
<evidence type="ECO:0000256" key="3">
    <source>
        <dbReference type="ARBA" id="ARBA00022525"/>
    </source>
</evidence>
<comment type="similarity">
    <text evidence="2">Belongs to the DEFL family.</text>
</comment>
<dbReference type="Pfam" id="PF10868">
    <property type="entry name" value="Defensin_like"/>
    <property type="match status" value="1"/>
</dbReference>
<comment type="subcellular location">
    <subcellularLocation>
        <location evidence="1">Secreted</location>
    </subcellularLocation>
</comment>
<evidence type="ECO:0000256" key="6">
    <source>
        <dbReference type="ARBA" id="ARBA00022729"/>
    </source>
</evidence>
<keyword evidence="7" id="KW-0611">Plant defense</keyword>
<protein>
    <submittedName>
        <fullName evidence="9">Uncharacterized protein LOC104228206</fullName>
    </submittedName>
</protein>
<dbReference type="GO" id="GO:0005576">
    <property type="term" value="C:extracellular region"/>
    <property type="evidence" value="ECO:0007669"/>
    <property type="project" value="UniProtKB-SubCell"/>
</dbReference>
<reference evidence="8" key="1">
    <citation type="journal article" date="2013" name="Genome Biol.">
        <title>Reference genomes and transcriptomes of Nicotiana sylvestris and Nicotiana tomentosiformis.</title>
        <authorList>
            <person name="Sierro N."/>
            <person name="Battey J.N."/>
            <person name="Ouadi S."/>
            <person name="Bovet L."/>
            <person name="Goepfert S."/>
            <person name="Bakaher N."/>
            <person name="Peitsch M.C."/>
            <person name="Ivanov N.V."/>
        </authorList>
    </citation>
    <scope>NUCLEOTIDE SEQUENCE [LARGE SCALE GENOMIC DNA]</scope>
</reference>
<evidence type="ECO:0000256" key="7">
    <source>
        <dbReference type="ARBA" id="ARBA00022821"/>
    </source>
</evidence>
<gene>
    <name evidence="9" type="primary">LOC104228206</name>
</gene>
<evidence type="ECO:0000256" key="5">
    <source>
        <dbReference type="ARBA" id="ARBA00022577"/>
    </source>
</evidence>
<evidence type="ECO:0000256" key="4">
    <source>
        <dbReference type="ARBA" id="ARBA00022529"/>
    </source>
</evidence>
<dbReference type="InterPro" id="IPR022618">
    <property type="entry name" value="Defensin-like_20-28"/>
</dbReference>
<evidence type="ECO:0000256" key="1">
    <source>
        <dbReference type="ARBA" id="ARBA00004613"/>
    </source>
</evidence>
<keyword evidence="5" id="KW-0295">Fungicide</keyword>
<keyword evidence="6" id="KW-0732">Signal</keyword>
<name>A0A1U7WK55_NICSY</name>
<keyword evidence="4" id="KW-0929">Antimicrobial</keyword>
<organism evidence="8 9">
    <name type="scientific">Nicotiana sylvestris</name>
    <name type="common">Wood tobacco</name>
    <name type="synonym">South American tobacco</name>
    <dbReference type="NCBI Taxonomy" id="4096"/>
    <lineage>
        <taxon>Eukaryota</taxon>
        <taxon>Viridiplantae</taxon>
        <taxon>Streptophyta</taxon>
        <taxon>Embryophyta</taxon>
        <taxon>Tracheophyta</taxon>
        <taxon>Spermatophyta</taxon>
        <taxon>Magnoliopsida</taxon>
        <taxon>eudicotyledons</taxon>
        <taxon>Gunneridae</taxon>
        <taxon>Pentapetalae</taxon>
        <taxon>asterids</taxon>
        <taxon>lamiids</taxon>
        <taxon>Solanales</taxon>
        <taxon>Solanaceae</taxon>
        <taxon>Nicotianoideae</taxon>
        <taxon>Nicotianeae</taxon>
        <taxon>Nicotiana</taxon>
    </lineage>
</organism>
<dbReference type="Proteomes" id="UP000189701">
    <property type="component" value="Unplaced"/>
</dbReference>